<sequence length="307" mass="32080">MPNKWPTRLKTANKNSGPLGRYAERAMAFLGGGAALWGFFFSTPVNTVAPAREAVNTAAVASSFAQKCVSAWLTATASAHSELSHCTTISPDVKLPATAAAVIDAPTFVAIDWSGAAGENSTATMFSVTIGVSERPYASAAPTQAFYRVPVEWTKQGPWMPSMPSRVAGPGAGASLPTAYPMNIGANDPLYNLISGFLTAYLTDKGGLDRFVTSQSGLLGLGGVYREATLTNLSATTMPKANAKEGDQIRVLAQVRSTTSQFAPVLQSYPLTLAFTSGKWSVAQIDRVPVMSSDTAPAPILPAGSPK</sequence>
<name>A0A4R5P532_9MYCO</name>
<proteinExistence type="predicted"/>
<dbReference type="EMBL" id="RXLR01000024">
    <property type="protein sequence ID" value="TDH18022.1"/>
    <property type="molecule type" value="Genomic_DNA"/>
</dbReference>
<evidence type="ECO:0000313" key="1">
    <source>
        <dbReference type="EMBL" id="TDH18022.1"/>
    </source>
</evidence>
<gene>
    <name evidence="1" type="ORF">EJ571_25180</name>
</gene>
<comment type="caution">
    <text evidence="1">The sequence shown here is derived from an EMBL/GenBank/DDBJ whole genome shotgun (WGS) entry which is preliminary data.</text>
</comment>
<protein>
    <recommendedName>
        <fullName evidence="3">Conjugative transposon protein TcpC</fullName>
    </recommendedName>
</protein>
<dbReference type="Pfam" id="PF12642">
    <property type="entry name" value="TpcC"/>
    <property type="match status" value="1"/>
</dbReference>
<dbReference type="Proteomes" id="UP000295627">
    <property type="component" value="Unassembled WGS sequence"/>
</dbReference>
<evidence type="ECO:0000313" key="2">
    <source>
        <dbReference type="Proteomes" id="UP000295627"/>
    </source>
</evidence>
<organism evidence="1 2">
    <name type="scientific">Mycobacteroides franklinii</name>
    <dbReference type="NCBI Taxonomy" id="948102"/>
    <lineage>
        <taxon>Bacteria</taxon>
        <taxon>Bacillati</taxon>
        <taxon>Actinomycetota</taxon>
        <taxon>Actinomycetes</taxon>
        <taxon>Mycobacteriales</taxon>
        <taxon>Mycobacteriaceae</taxon>
        <taxon>Mycobacteroides</taxon>
    </lineage>
</organism>
<dbReference type="Gene3D" id="3.10.450.540">
    <property type="match status" value="1"/>
</dbReference>
<reference evidence="1 2" key="1">
    <citation type="journal article" date="2019" name="Sci. Rep.">
        <title>Extended insight into the Mycobacterium chelonae-abscessus complex through whole genome sequencing of Mycobacterium salmoniphilum outbreak and Mycobacterium salmoniphilum-like strains.</title>
        <authorList>
            <person name="Behra P.R.K."/>
            <person name="Das S."/>
            <person name="Pettersson B.M.F."/>
            <person name="Shirreff L."/>
            <person name="DuCote T."/>
            <person name="Jacobsson K.G."/>
            <person name="Ennis D.G."/>
            <person name="Kirsebom L.A."/>
        </authorList>
    </citation>
    <scope>NUCLEOTIDE SEQUENCE [LARGE SCALE GENOMIC DNA]</scope>
    <source>
        <strain evidence="1 2">DSM 45524</strain>
    </source>
</reference>
<dbReference type="RefSeq" id="WP_078335825.1">
    <property type="nucleotide sequence ID" value="NZ_MAFQ01000014.1"/>
</dbReference>
<dbReference type="AlphaFoldDB" id="A0A4R5P532"/>
<evidence type="ECO:0008006" key="3">
    <source>
        <dbReference type="Google" id="ProtNLM"/>
    </source>
</evidence>
<accession>A0A4R5P532</accession>
<dbReference type="InterPro" id="IPR024735">
    <property type="entry name" value="TcpC"/>
</dbReference>